<feature type="domain" description="AB hydrolase-1" evidence="10">
    <location>
        <begin position="69"/>
        <end position="204"/>
    </location>
</feature>
<keyword evidence="2 9" id="KW-0732">Signal</keyword>
<evidence type="ECO:0000313" key="12">
    <source>
        <dbReference type="Proteomes" id="UP001154114"/>
    </source>
</evidence>
<gene>
    <name evidence="11" type="ORF">CINC_LOCUS3221</name>
</gene>
<evidence type="ECO:0000256" key="2">
    <source>
        <dbReference type="ARBA" id="ARBA00022729"/>
    </source>
</evidence>
<dbReference type="SUPFAM" id="SSF53474">
    <property type="entry name" value="alpha/beta-Hydrolases"/>
    <property type="match status" value="1"/>
</dbReference>
<reference evidence="11" key="1">
    <citation type="submission" date="2021-12" db="EMBL/GenBank/DDBJ databases">
        <authorList>
            <person name="King R."/>
        </authorList>
    </citation>
    <scope>NUCLEOTIDE SEQUENCE</scope>
</reference>
<dbReference type="Gene3D" id="3.40.50.1820">
    <property type="entry name" value="alpha/beta hydrolase"/>
    <property type="match status" value="1"/>
</dbReference>
<keyword evidence="6" id="KW-0325">Glycoprotein</keyword>
<protein>
    <recommendedName>
        <fullName evidence="7">Lipase</fullName>
    </recommendedName>
</protein>
<evidence type="ECO:0000256" key="5">
    <source>
        <dbReference type="ARBA" id="ARBA00023098"/>
    </source>
</evidence>
<comment type="similarity">
    <text evidence="1 7">Belongs to the AB hydrolase superfamily. Lipase family.</text>
</comment>
<evidence type="ECO:0000256" key="9">
    <source>
        <dbReference type="SAM" id="SignalP"/>
    </source>
</evidence>
<dbReference type="Pfam" id="PF00561">
    <property type="entry name" value="Abhydrolase_1"/>
    <property type="match status" value="1"/>
</dbReference>
<feature type="chain" id="PRO_5040345734" description="Lipase" evidence="9">
    <location>
        <begin position="19"/>
        <end position="392"/>
    </location>
</feature>
<dbReference type="FunFam" id="3.40.50.1820:FF:000057">
    <property type="entry name" value="Lipase"/>
    <property type="match status" value="1"/>
</dbReference>
<evidence type="ECO:0000256" key="7">
    <source>
        <dbReference type="PIRNR" id="PIRNR000862"/>
    </source>
</evidence>
<evidence type="ECO:0000256" key="6">
    <source>
        <dbReference type="ARBA" id="ARBA00023180"/>
    </source>
</evidence>
<proteinExistence type="inferred from homology"/>
<evidence type="ECO:0000259" key="10">
    <source>
        <dbReference type="Pfam" id="PF00561"/>
    </source>
</evidence>
<evidence type="ECO:0000256" key="1">
    <source>
        <dbReference type="ARBA" id="ARBA00010701"/>
    </source>
</evidence>
<organism evidence="11 12">
    <name type="scientific">Chrysodeixis includens</name>
    <name type="common">Soybean looper</name>
    <name type="synonym">Pseudoplusia includens</name>
    <dbReference type="NCBI Taxonomy" id="689277"/>
    <lineage>
        <taxon>Eukaryota</taxon>
        <taxon>Metazoa</taxon>
        <taxon>Ecdysozoa</taxon>
        <taxon>Arthropoda</taxon>
        <taxon>Hexapoda</taxon>
        <taxon>Insecta</taxon>
        <taxon>Pterygota</taxon>
        <taxon>Neoptera</taxon>
        <taxon>Endopterygota</taxon>
        <taxon>Lepidoptera</taxon>
        <taxon>Glossata</taxon>
        <taxon>Ditrysia</taxon>
        <taxon>Noctuoidea</taxon>
        <taxon>Noctuidae</taxon>
        <taxon>Plusiinae</taxon>
        <taxon>Chrysodeixis</taxon>
    </lineage>
</organism>
<evidence type="ECO:0000256" key="8">
    <source>
        <dbReference type="PIRSR" id="PIRSR000862-1"/>
    </source>
</evidence>
<dbReference type="OrthoDB" id="9974421at2759"/>
<evidence type="ECO:0000313" key="11">
    <source>
        <dbReference type="EMBL" id="CAH0585956.1"/>
    </source>
</evidence>
<feature type="active site" description="Nucleophile" evidence="8">
    <location>
        <position position="162"/>
    </location>
</feature>
<dbReference type="AlphaFoldDB" id="A0A9P0FUR2"/>
<dbReference type="EMBL" id="LR824017">
    <property type="protein sequence ID" value="CAH0585956.1"/>
    <property type="molecule type" value="Genomic_DNA"/>
</dbReference>
<dbReference type="GO" id="GO:0016788">
    <property type="term" value="F:hydrolase activity, acting on ester bonds"/>
    <property type="evidence" value="ECO:0007669"/>
    <property type="project" value="InterPro"/>
</dbReference>
<dbReference type="PIRSF" id="PIRSF000862">
    <property type="entry name" value="Steryl_ester_lip"/>
    <property type="match status" value="1"/>
</dbReference>
<name>A0A9P0FUR2_CHRIL</name>
<feature type="active site" description="Charge relay system" evidence="8">
    <location>
        <position position="336"/>
    </location>
</feature>
<feature type="signal peptide" evidence="9">
    <location>
        <begin position="1"/>
        <end position="18"/>
    </location>
</feature>
<sequence length="392" mass="44412">MNTFFKLLILISASEVLGQASSIDYSEDAKLSFTGLANKYGQKTEEYDIRSQGEYILKLFRIPGDPKRPILFIHGAVDSADSFVMRGNTSLAIALARDNYDMWFTNYRGSRYSRSHARLNPDVDRAYWKFSVHEIGYYDIAASIDFVLTTTGEKRLSVIGYSEGTTTMYVLGSTRPEYNDKVKIFISLSPICYLHNTKPFMSVVLAMGPVVNTLLQAIGTEEVFGLNTTTSAIINELCSPKNNGYNTCLVNGLFLLTGSNPKEIEPEFFPVILGHFPAGTSRMNLNHLLQISHKRKFANYDHGPIRNMAVYNSLVPPEYDLSKVTMKIAMFVAKNDNISTLKDVALLRKRLPNVVDYKVMIDEEFNHVDYVWGRNTHKTMFPMLFKILSKYN</sequence>
<keyword evidence="12" id="KW-1185">Reference proteome</keyword>
<dbReference type="InterPro" id="IPR029058">
    <property type="entry name" value="AB_hydrolase_fold"/>
</dbReference>
<keyword evidence="4 7" id="KW-0442">Lipid degradation</keyword>
<feature type="active site" description="Charge relay system" evidence="8">
    <location>
        <position position="367"/>
    </location>
</feature>
<keyword evidence="5" id="KW-0443">Lipid metabolism</keyword>
<keyword evidence="3 7" id="KW-0378">Hydrolase</keyword>
<dbReference type="InterPro" id="IPR025483">
    <property type="entry name" value="Lipase_euk"/>
</dbReference>
<dbReference type="InterPro" id="IPR000073">
    <property type="entry name" value="AB_hydrolase_1"/>
</dbReference>
<evidence type="ECO:0000256" key="4">
    <source>
        <dbReference type="ARBA" id="ARBA00022963"/>
    </source>
</evidence>
<accession>A0A9P0FUR2</accession>
<dbReference type="GO" id="GO:0016042">
    <property type="term" value="P:lipid catabolic process"/>
    <property type="evidence" value="ECO:0007669"/>
    <property type="project" value="UniProtKB-KW"/>
</dbReference>
<dbReference type="Proteomes" id="UP001154114">
    <property type="component" value="Chromosome 14"/>
</dbReference>
<evidence type="ECO:0000256" key="3">
    <source>
        <dbReference type="ARBA" id="ARBA00022801"/>
    </source>
</evidence>
<dbReference type="PANTHER" id="PTHR11005">
    <property type="entry name" value="LYSOSOMAL ACID LIPASE-RELATED"/>
    <property type="match status" value="1"/>
</dbReference>